<keyword evidence="1 2" id="KW-0597">Phosphoprotein</keyword>
<dbReference type="PANTHER" id="PTHR44591">
    <property type="entry name" value="STRESS RESPONSE REGULATOR PROTEIN 1"/>
    <property type="match status" value="1"/>
</dbReference>
<evidence type="ECO:0000313" key="5">
    <source>
        <dbReference type="Proteomes" id="UP001314635"/>
    </source>
</evidence>
<evidence type="ECO:0000256" key="1">
    <source>
        <dbReference type="ARBA" id="ARBA00022553"/>
    </source>
</evidence>
<comment type="caution">
    <text evidence="4">The sequence shown here is derived from an EMBL/GenBank/DDBJ whole genome shotgun (WGS) entry which is preliminary data.</text>
</comment>
<dbReference type="Gene3D" id="3.40.50.2300">
    <property type="match status" value="1"/>
</dbReference>
<organism evidence="4 5">
    <name type="scientific">Bradyrhizobium denitrificans</name>
    <dbReference type="NCBI Taxonomy" id="2734912"/>
    <lineage>
        <taxon>Bacteria</taxon>
        <taxon>Pseudomonadati</taxon>
        <taxon>Pseudomonadota</taxon>
        <taxon>Alphaproteobacteria</taxon>
        <taxon>Hyphomicrobiales</taxon>
        <taxon>Nitrobacteraceae</taxon>
        <taxon>Bradyrhizobium</taxon>
    </lineage>
</organism>
<dbReference type="SMART" id="SM00448">
    <property type="entry name" value="REC"/>
    <property type="match status" value="1"/>
</dbReference>
<accession>A0ABS5G8G8</accession>
<dbReference type="InterPro" id="IPR001789">
    <property type="entry name" value="Sig_transdc_resp-reg_receiver"/>
</dbReference>
<dbReference type="PROSITE" id="PS50110">
    <property type="entry name" value="RESPONSE_REGULATORY"/>
    <property type="match status" value="1"/>
</dbReference>
<evidence type="ECO:0000259" key="3">
    <source>
        <dbReference type="PROSITE" id="PS50110"/>
    </source>
</evidence>
<proteinExistence type="predicted"/>
<protein>
    <submittedName>
        <fullName evidence="4">Response regulator</fullName>
    </submittedName>
</protein>
<evidence type="ECO:0000256" key="2">
    <source>
        <dbReference type="PROSITE-ProRule" id="PRU00169"/>
    </source>
</evidence>
<evidence type="ECO:0000313" key="4">
    <source>
        <dbReference type="EMBL" id="MBR1137627.1"/>
    </source>
</evidence>
<dbReference type="PANTHER" id="PTHR44591:SF23">
    <property type="entry name" value="CHEY SUBFAMILY"/>
    <property type="match status" value="1"/>
</dbReference>
<dbReference type="SUPFAM" id="SSF52172">
    <property type="entry name" value="CheY-like"/>
    <property type="match status" value="1"/>
</dbReference>
<feature type="modified residue" description="4-aspartylphosphate" evidence="2">
    <location>
        <position position="52"/>
    </location>
</feature>
<dbReference type="InterPro" id="IPR011006">
    <property type="entry name" value="CheY-like_superfamily"/>
</dbReference>
<feature type="domain" description="Response regulatory" evidence="3">
    <location>
        <begin position="3"/>
        <end position="117"/>
    </location>
</feature>
<name>A0ABS5G8G8_9BRAD</name>
<sequence>MSRILVVDDQKDVRAMISMVLRVNQFEVVEAGTATAGLQLFRDQAFDAVIVDIYLDDSNGLDLVSGMRALVPDVPVVAVSGMSAFDGAAMSEELTRVVYLQKPFRPNELMRAVETARKAVRDRPAATLAACAG</sequence>
<dbReference type="EMBL" id="JAFCLK010000015">
    <property type="protein sequence ID" value="MBR1137627.1"/>
    <property type="molecule type" value="Genomic_DNA"/>
</dbReference>
<gene>
    <name evidence="4" type="ORF">JQ619_17810</name>
</gene>
<dbReference type="Pfam" id="PF00072">
    <property type="entry name" value="Response_reg"/>
    <property type="match status" value="1"/>
</dbReference>
<dbReference type="RefSeq" id="WP_012045273.1">
    <property type="nucleotide sequence ID" value="NZ_JABFDP010000019.1"/>
</dbReference>
<reference evidence="5" key="1">
    <citation type="journal article" date="2021" name="ISME J.">
        <title>Evolutionary origin and ecological implication of a unique nif island in free-living Bradyrhizobium lineages.</title>
        <authorList>
            <person name="Tao J."/>
        </authorList>
    </citation>
    <scope>NUCLEOTIDE SEQUENCE [LARGE SCALE GENOMIC DNA]</scope>
    <source>
        <strain evidence="5">SZCCT0094</strain>
    </source>
</reference>
<dbReference type="InterPro" id="IPR050595">
    <property type="entry name" value="Bact_response_regulator"/>
</dbReference>
<keyword evidence="5" id="KW-1185">Reference proteome</keyword>
<dbReference type="Proteomes" id="UP001314635">
    <property type="component" value="Unassembled WGS sequence"/>
</dbReference>